<dbReference type="SUPFAM" id="SSF47413">
    <property type="entry name" value="lambda repressor-like DNA-binding domains"/>
    <property type="match status" value="1"/>
</dbReference>
<dbReference type="SMART" id="SM00530">
    <property type="entry name" value="HTH_XRE"/>
    <property type="match status" value="1"/>
</dbReference>
<organism evidence="2 3">
    <name type="scientific">Mycolicibacterium vulneris</name>
    <dbReference type="NCBI Taxonomy" id="547163"/>
    <lineage>
        <taxon>Bacteria</taxon>
        <taxon>Bacillati</taxon>
        <taxon>Actinomycetota</taxon>
        <taxon>Actinomycetes</taxon>
        <taxon>Mycobacteriales</taxon>
        <taxon>Mycobacteriaceae</taxon>
        <taxon>Mycolicibacterium</taxon>
    </lineage>
</organism>
<name>A0A1X2LED1_9MYCO</name>
<keyword evidence="3" id="KW-1185">Reference proteome</keyword>
<evidence type="ECO:0000259" key="1">
    <source>
        <dbReference type="PROSITE" id="PS50943"/>
    </source>
</evidence>
<dbReference type="InterPro" id="IPR010982">
    <property type="entry name" value="Lambda_DNA-bd_dom_sf"/>
</dbReference>
<comment type="caution">
    <text evidence="2">The sequence shown here is derived from an EMBL/GenBank/DDBJ whole genome shotgun (WGS) entry which is preliminary data.</text>
</comment>
<gene>
    <name evidence="2" type="ORF">B8W69_00480</name>
</gene>
<proteinExistence type="predicted"/>
<accession>A0A1X2LED1</accession>
<dbReference type="PROSITE" id="PS50943">
    <property type="entry name" value="HTH_CROC1"/>
    <property type="match status" value="1"/>
</dbReference>
<dbReference type="AlphaFoldDB" id="A0A1X2LED1"/>
<dbReference type="EMBL" id="NCXM01000001">
    <property type="protein sequence ID" value="OSC32307.1"/>
    <property type="molecule type" value="Genomic_DNA"/>
</dbReference>
<dbReference type="OrthoDB" id="4158323at2"/>
<dbReference type="GO" id="GO:0003677">
    <property type="term" value="F:DNA binding"/>
    <property type="evidence" value="ECO:0007669"/>
    <property type="project" value="InterPro"/>
</dbReference>
<sequence>MMSVHHGCRHGQTRKEGFAKMGRQKWTDERFGKWVRTLRDSRGWSQAEMAKMLSDKGIQPMHPTTVAKIETGDRSVRINEAVGIADLFEVSLDSLLGRASVTEGGDLAYRLGALVSSAHESYLMVGPVMRTIQEPLDELPGEFEGTRHLRDLGEDALSHLKAARKLLAELVSASRDSLKRE</sequence>
<evidence type="ECO:0000313" key="3">
    <source>
        <dbReference type="Proteomes" id="UP000242320"/>
    </source>
</evidence>
<dbReference type="InterPro" id="IPR001387">
    <property type="entry name" value="Cro/C1-type_HTH"/>
</dbReference>
<dbReference type="Gene3D" id="1.10.260.40">
    <property type="entry name" value="lambda repressor-like DNA-binding domains"/>
    <property type="match status" value="1"/>
</dbReference>
<feature type="domain" description="HTH cro/C1-type" evidence="1">
    <location>
        <begin position="35"/>
        <end position="95"/>
    </location>
</feature>
<evidence type="ECO:0000313" key="2">
    <source>
        <dbReference type="EMBL" id="OSC32307.1"/>
    </source>
</evidence>
<dbReference type="Proteomes" id="UP000242320">
    <property type="component" value="Unassembled WGS sequence"/>
</dbReference>
<reference evidence="2 3" key="1">
    <citation type="submission" date="2017-04" db="EMBL/GenBank/DDBJ databases">
        <title>The new phylogeny of genus Mycobacterium.</title>
        <authorList>
            <person name="Tortoli E."/>
            <person name="Trovato A."/>
            <person name="Cirillo D.M."/>
        </authorList>
    </citation>
    <scope>NUCLEOTIDE SEQUENCE [LARGE SCALE GENOMIC DNA]</scope>
    <source>
        <strain evidence="2 3">DSM 45247</strain>
    </source>
</reference>
<dbReference type="Pfam" id="PF01381">
    <property type="entry name" value="HTH_3"/>
    <property type="match status" value="1"/>
</dbReference>
<dbReference type="CDD" id="cd00093">
    <property type="entry name" value="HTH_XRE"/>
    <property type="match status" value="1"/>
</dbReference>
<dbReference type="RefSeq" id="WP_085288015.1">
    <property type="nucleotide sequence ID" value="NZ_NCXM01000001.1"/>
</dbReference>
<protein>
    <recommendedName>
        <fullName evidence="1">HTH cro/C1-type domain-containing protein</fullName>
    </recommendedName>
</protein>